<dbReference type="PANTHER" id="PTHR30454">
    <property type="entry name" value="4-HYDROXY-3-METHYLBUT-2-EN-1-YL DIPHOSPHATE SYNTHASE"/>
    <property type="match status" value="1"/>
</dbReference>
<dbReference type="InterPro" id="IPR045854">
    <property type="entry name" value="NO2/SO3_Rdtase_4Fe4S_sf"/>
</dbReference>
<proteinExistence type="predicted"/>
<evidence type="ECO:0000313" key="5">
    <source>
        <dbReference type="EMBL" id="MPN45890.1"/>
    </source>
</evidence>
<protein>
    <submittedName>
        <fullName evidence="5">4-hydroxy-3-methylbut-2-en-1-yl diphosphate synthase (Flavodoxin)</fullName>
        <ecNumber evidence="5">1.17.7.3</ecNumber>
    </submittedName>
</protein>
<dbReference type="EMBL" id="VSSQ01106109">
    <property type="protein sequence ID" value="MPN45890.1"/>
    <property type="molecule type" value="Genomic_DNA"/>
</dbReference>
<dbReference type="InterPro" id="IPR004588">
    <property type="entry name" value="IspG_bac-typ"/>
</dbReference>
<keyword evidence="5" id="KW-0560">Oxidoreductase</keyword>
<dbReference type="Gene3D" id="3.30.413.10">
    <property type="entry name" value="Sulfite Reductase Hemoprotein, domain 1"/>
    <property type="match status" value="1"/>
</dbReference>
<dbReference type="EC" id="1.17.7.3" evidence="5"/>
<keyword evidence="3" id="KW-0411">Iron-sulfur</keyword>
<evidence type="ECO:0000259" key="4">
    <source>
        <dbReference type="Pfam" id="PF26540"/>
    </source>
</evidence>
<dbReference type="Pfam" id="PF26540">
    <property type="entry name" value="GcpE_C"/>
    <property type="match status" value="1"/>
</dbReference>
<keyword evidence="1" id="KW-0479">Metal-binding</keyword>
<dbReference type="GO" id="GO:0016114">
    <property type="term" value="P:terpenoid biosynthetic process"/>
    <property type="evidence" value="ECO:0007669"/>
    <property type="project" value="InterPro"/>
</dbReference>
<dbReference type="GO" id="GO:0046872">
    <property type="term" value="F:metal ion binding"/>
    <property type="evidence" value="ECO:0007669"/>
    <property type="project" value="UniProtKB-KW"/>
</dbReference>
<dbReference type="GO" id="GO:0019288">
    <property type="term" value="P:isopentenyl diphosphate biosynthetic process, methylerythritol 4-phosphate pathway"/>
    <property type="evidence" value="ECO:0007669"/>
    <property type="project" value="TreeGrafter"/>
</dbReference>
<dbReference type="PANTHER" id="PTHR30454:SF0">
    <property type="entry name" value="4-HYDROXY-3-METHYLBUT-2-EN-1-YL DIPHOSPHATE SYNTHASE (FERREDOXIN), CHLOROPLASTIC"/>
    <property type="match status" value="1"/>
</dbReference>
<dbReference type="GO" id="GO:0141197">
    <property type="term" value="F:4-hydroxy-3-methylbut-2-enyl-diphosphate synthase activity (flavodoxin)"/>
    <property type="evidence" value="ECO:0007669"/>
    <property type="project" value="UniProtKB-EC"/>
</dbReference>
<evidence type="ECO:0000256" key="2">
    <source>
        <dbReference type="ARBA" id="ARBA00023004"/>
    </source>
</evidence>
<feature type="domain" description="IspG C-terminal" evidence="4">
    <location>
        <begin position="1"/>
        <end position="52"/>
    </location>
</feature>
<reference evidence="5" key="1">
    <citation type="submission" date="2019-08" db="EMBL/GenBank/DDBJ databases">
        <authorList>
            <person name="Kucharzyk K."/>
            <person name="Murdoch R.W."/>
            <person name="Higgins S."/>
            <person name="Loffler F."/>
        </authorList>
    </citation>
    <scope>NUCLEOTIDE SEQUENCE</scope>
</reference>
<dbReference type="AlphaFoldDB" id="A0A645I446"/>
<accession>A0A645I446</accession>
<comment type="caution">
    <text evidence="5">The sequence shown here is derived from an EMBL/GenBank/DDBJ whole genome shotgun (WGS) entry which is preliminary data.</text>
</comment>
<evidence type="ECO:0000256" key="1">
    <source>
        <dbReference type="ARBA" id="ARBA00022723"/>
    </source>
</evidence>
<sequence length="53" mass="5624">MGCAVNGPGEAREADIGIAGGNGEGLIFKKGEIIKKVKEENLVEELLKEINKL</sequence>
<organism evidence="5">
    <name type="scientific">bioreactor metagenome</name>
    <dbReference type="NCBI Taxonomy" id="1076179"/>
    <lineage>
        <taxon>unclassified sequences</taxon>
        <taxon>metagenomes</taxon>
        <taxon>ecological metagenomes</taxon>
    </lineage>
</organism>
<dbReference type="GO" id="GO:0051536">
    <property type="term" value="F:iron-sulfur cluster binding"/>
    <property type="evidence" value="ECO:0007669"/>
    <property type="project" value="UniProtKB-KW"/>
</dbReference>
<evidence type="ECO:0000256" key="3">
    <source>
        <dbReference type="ARBA" id="ARBA00023014"/>
    </source>
</evidence>
<dbReference type="InterPro" id="IPR058579">
    <property type="entry name" value="IspG_C"/>
</dbReference>
<dbReference type="GO" id="GO:0046429">
    <property type="term" value="F:4-hydroxy-3-methylbut-2-en-1-yl diphosphate synthase activity (ferredoxin)"/>
    <property type="evidence" value="ECO:0007669"/>
    <property type="project" value="InterPro"/>
</dbReference>
<name>A0A645I446_9ZZZZ</name>
<keyword evidence="2" id="KW-0408">Iron</keyword>
<gene>
    <name evidence="5" type="primary">ispG_46</name>
    <name evidence="5" type="ORF">SDC9_193469</name>
</gene>